<proteinExistence type="predicted"/>
<dbReference type="Proteomes" id="UP000286415">
    <property type="component" value="Unassembled WGS sequence"/>
</dbReference>
<reference evidence="1 2" key="2">
    <citation type="journal article" date="2021" name="Genomics">
        <title>High-quality reference genome for Clonorchis sinensis.</title>
        <authorList>
            <person name="Young N.D."/>
            <person name="Stroehlein A.J."/>
            <person name="Kinkar L."/>
            <person name="Wang T."/>
            <person name="Sohn W.M."/>
            <person name="Chang B.C.H."/>
            <person name="Kaur P."/>
            <person name="Weisz D."/>
            <person name="Dudchenko O."/>
            <person name="Aiden E.L."/>
            <person name="Korhonen P.K."/>
            <person name="Gasser R.B."/>
        </authorList>
    </citation>
    <scope>NUCLEOTIDE SEQUENCE [LARGE SCALE GENOMIC DNA]</scope>
    <source>
        <strain evidence="1">Cs-k2</strain>
    </source>
</reference>
<dbReference type="AlphaFoldDB" id="A0A3R7JU92"/>
<reference evidence="1 2" key="1">
    <citation type="journal article" date="2018" name="Biotechnol. Adv.">
        <title>Improved genomic resources and new bioinformatic workflow for the carcinogenic parasite Clonorchis sinensis: Biotechnological implications.</title>
        <authorList>
            <person name="Wang D."/>
            <person name="Korhonen P.K."/>
            <person name="Gasser R.B."/>
            <person name="Young N.D."/>
        </authorList>
    </citation>
    <scope>NUCLEOTIDE SEQUENCE [LARGE SCALE GENOMIC DNA]</scope>
    <source>
        <strain evidence="1">Cs-k2</strain>
    </source>
</reference>
<organism evidence="1 2">
    <name type="scientific">Clonorchis sinensis</name>
    <name type="common">Chinese liver fluke</name>
    <dbReference type="NCBI Taxonomy" id="79923"/>
    <lineage>
        <taxon>Eukaryota</taxon>
        <taxon>Metazoa</taxon>
        <taxon>Spiralia</taxon>
        <taxon>Lophotrochozoa</taxon>
        <taxon>Platyhelminthes</taxon>
        <taxon>Trematoda</taxon>
        <taxon>Digenea</taxon>
        <taxon>Opisthorchiida</taxon>
        <taxon>Opisthorchiata</taxon>
        <taxon>Opisthorchiidae</taxon>
        <taxon>Clonorchis</taxon>
    </lineage>
</organism>
<gene>
    <name evidence="1" type="ORF">CSKR_111103</name>
</gene>
<dbReference type="InParanoid" id="A0A3R7JU92"/>
<name>A0A3R7JU92_CLOSI</name>
<protein>
    <submittedName>
        <fullName evidence="1">Uncharacterized protein</fullName>
    </submittedName>
</protein>
<evidence type="ECO:0000313" key="2">
    <source>
        <dbReference type="Proteomes" id="UP000286415"/>
    </source>
</evidence>
<accession>A0A3R7JU92</accession>
<dbReference type="EMBL" id="NIRI02000042">
    <property type="protein sequence ID" value="KAG5452063.1"/>
    <property type="molecule type" value="Genomic_DNA"/>
</dbReference>
<comment type="caution">
    <text evidence="1">The sequence shown here is derived from an EMBL/GenBank/DDBJ whole genome shotgun (WGS) entry which is preliminary data.</text>
</comment>
<keyword evidence="2" id="KW-1185">Reference proteome</keyword>
<evidence type="ECO:0000313" key="1">
    <source>
        <dbReference type="EMBL" id="KAG5452063.1"/>
    </source>
</evidence>
<sequence length="103" mass="11184">MTPIYQYNLTTNGTFKCMHHLPDSMLADPEYTSLRNLAVPQPSCARRLKGLECEFTDRKVRGSNSSSASRLPLTRLGQPGSVPALLLPSGGMAAKYRKGGTAE</sequence>